<feature type="chain" id="PRO_5040310300" evidence="2">
    <location>
        <begin position="24"/>
        <end position="249"/>
    </location>
</feature>
<comment type="caution">
    <text evidence="3">The sequence shown here is derived from an EMBL/GenBank/DDBJ whole genome shotgun (WGS) entry which is preliminary data.</text>
</comment>
<feature type="compositionally biased region" description="Basic and acidic residues" evidence="1">
    <location>
        <begin position="109"/>
        <end position="130"/>
    </location>
</feature>
<evidence type="ECO:0000313" key="3">
    <source>
        <dbReference type="EMBL" id="CAB1416785.1"/>
    </source>
</evidence>
<proteinExistence type="predicted"/>
<protein>
    <submittedName>
        <fullName evidence="3">Uncharacterized protein</fullName>
    </submittedName>
</protein>
<name>A0A9N7TPN8_PLEPL</name>
<accession>A0A9N7TPN8</accession>
<feature type="signal peptide" evidence="2">
    <location>
        <begin position="1"/>
        <end position="23"/>
    </location>
</feature>
<dbReference type="AlphaFoldDB" id="A0A9N7TPN8"/>
<evidence type="ECO:0000256" key="2">
    <source>
        <dbReference type="SAM" id="SignalP"/>
    </source>
</evidence>
<reference evidence="3" key="1">
    <citation type="submission" date="2020-03" db="EMBL/GenBank/DDBJ databases">
        <authorList>
            <person name="Weist P."/>
        </authorList>
    </citation>
    <scope>NUCLEOTIDE SEQUENCE</scope>
</reference>
<evidence type="ECO:0000256" key="1">
    <source>
        <dbReference type="SAM" id="MobiDB-lite"/>
    </source>
</evidence>
<organism evidence="3 4">
    <name type="scientific">Pleuronectes platessa</name>
    <name type="common">European plaice</name>
    <dbReference type="NCBI Taxonomy" id="8262"/>
    <lineage>
        <taxon>Eukaryota</taxon>
        <taxon>Metazoa</taxon>
        <taxon>Chordata</taxon>
        <taxon>Craniata</taxon>
        <taxon>Vertebrata</taxon>
        <taxon>Euteleostomi</taxon>
        <taxon>Actinopterygii</taxon>
        <taxon>Neopterygii</taxon>
        <taxon>Teleostei</taxon>
        <taxon>Neoteleostei</taxon>
        <taxon>Acanthomorphata</taxon>
        <taxon>Carangaria</taxon>
        <taxon>Pleuronectiformes</taxon>
        <taxon>Pleuronectoidei</taxon>
        <taxon>Pleuronectidae</taxon>
        <taxon>Pleuronectes</taxon>
    </lineage>
</organism>
<keyword evidence="2" id="KW-0732">Signal</keyword>
<evidence type="ECO:0000313" key="4">
    <source>
        <dbReference type="Proteomes" id="UP001153269"/>
    </source>
</evidence>
<dbReference type="Proteomes" id="UP001153269">
    <property type="component" value="Unassembled WGS sequence"/>
</dbReference>
<feature type="region of interest" description="Disordered" evidence="1">
    <location>
        <begin position="33"/>
        <end position="57"/>
    </location>
</feature>
<feature type="region of interest" description="Disordered" evidence="1">
    <location>
        <begin position="101"/>
        <end position="131"/>
    </location>
</feature>
<keyword evidence="4" id="KW-1185">Reference proteome</keyword>
<sequence>MQSTMKLFMPCLLLLPFTTMVLTSPIKGALDTRTAPAMTAQRNPPSRPLYTDSRDMSNSQSLEVFDPIGFTGVSVNNGGGGTVIGLQSHEIMIPQAVMIKNTPSPRQTGADKDRMDPVDVSRRPGPDHAGRVWTDLHSQEATTVDTQDGNILGKQVRRLSGSKVSDGAHLQRKAERVNGSDVTLAPGHSRVMQDHGSLEQNNGRVATVGNSTYTDYDETREYISSETYPLAAEQIPGHLSVPAKIQASP</sequence>
<gene>
    <name evidence="3" type="ORF">PLEPLA_LOCUS4576</name>
</gene>
<dbReference type="EMBL" id="CADEAL010000225">
    <property type="protein sequence ID" value="CAB1416785.1"/>
    <property type="molecule type" value="Genomic_DNA"/>
</dbReference>